<reference evidence="2" key="2">
    <citation type="submission" date="2023-04" db="EMBL/GenBank/DDBJ databases">
        <authorList>
            <person name="Bruccoleri R.E."/>
            <person name="Oakeley E.J."/>
            <person name="Faust A.-M."/>
            <person name="Dessus-Babus S."/>
            <person name="Altorfer M."/>
            <person name="Burckhardt D."/>
            <person name="Oertli M."/>
            <person name="Naumann U."/>
            <person name="Petersen F."/>
            <person name="Wong J."/>
        </authorList>
    </citation>
    <scope>NUCLEOTIDE SEQUENCE</scope>
    <source>
        <strain evidence="2">GSM-AAB239-AS_SAM_17_03QT</strain>
        <tissue evidence="2">Leaf</tissue>
    </source>
</reference>
<feature type="compositionally biased region" description="Low complexity" evidence="1">
    <location>
        <begin position="56"/>
        <end position="66"/>
    </location>
</feature>
<feature type="region of interest" description="Disordered" evidence="1">
    <location>
        <begin position="1"/>
        <end position="22"/>
    </location>
</feature>
<evidence type="ECO:0000313" key="2">
    <source>
        <dbReference type="EMBL" id="KAJ6816226.1"/>
    </source>
</evidence>
<keyword evidence="4" id="KW-1185">Reference proteome</keyword>
<dbReference type="AlphaFoldDB" id="A0AAX6FIM2"/>
<name>A0AAX6FIM2_IRIPA</name>
<evidence type="ECO:0000256" key="1">
    <source>
        <dbReference type="SAM" id="MobiDB-lite"/>
    </source>
</evidence>
<organism evidence="2 4">
    <name type="scientific">Iris pallida</name>
    <name type="common">Sweet iris</name>
    <dbReference type="NCBI Taxonomy" id="29817"/>
    <lineage>
        <taxon>Eukaryota</taxon>
        <taxon>Viridiplantae</taxon>
        <taxon>Streptophyta</taxon>
        <taxon>Embryophyta</taxon>
        <taxon>Tracheophyta</taxon>
        <taxon>Spermatophyta</taxon>
        <taxon>Magnoliopsida</taxon>
        <taxon>Liliopsida</taxon>
        <taxon>Asparagales</taxon>
        <taxon>Iridaceae</taxon>
        <taxon>Iridoideae</taxon>
        <taxon>Irideae</taxon>
        <taxon>Iris</taxon>
    </lineage>
</organism>
<sequence length="73" mass="8004">MSLAEPQRLHPHRPPTFRHHLPSAPAITTISTSNFPLSRPPLCIDTAPPTPPMFPYTPYTTATVPTSHAQPPN</sequence>
<accession>A0AAX6FIM2</accession>
<comment type="caution">
    <text evidence="2">The sequence shown here is derived from an EMBL/GenBank/DDBJ whole genome shotgun (WGS) entry which is preliminary data.</text>
</comment>
<dbReference type="EMBL" id="JANAVB010025403">
    <property type="protein sequence ID" value="KAJ6820608.1"/>
    <property type="molecule type" value="Genomic_DNA"/>
</dbReference>
<evidence type="ECO:0000313" key="3">
    <source>
        <dbReference type="EMBL" id="KAJ6820608.1"/>
    </source>
</evidence>
<proteinExistence type="predicted"/>
<dbReference type="Proteomes" id="UP001140949">
    <property type="component" value="Unassembled WGS sequence"/>
</dbReference>
<feature type="compositionally biased region" description="Basic residues" evidence="1">
    <location>
        <begin position="9"/>
        <end position="21"/>
    </location>
</feature>
<gene>
    <name evidence="3" type="ORF">M6B38_397555</name>
    <name evidence="2" type="ORF">M6B38_417000</name>
</gene>
<dbReference type="EMBL" id="JANAVB010028396">
    <property type="protein sequence ID" value="KAJ6816226.1"/>
    <property type="molecule type" value="Genomic_DNA"/>
</dbReference>
<reference evidence="2" key="1">
    <citation type="journal article" date="2023" name="GigaByte">
        <title>Genome assembly of the bearded iris, Iris pallida Lam.</title>
        <authorList>
            <person name="Bruccoleri R.E."/>
            <person name="Oakeley E.J."/>
            <person name="Faust A.M.E."/>
            <person name="Altorfer M."/>
            <person name="Dessus-Babus S."/>
            <person name="Burckhardt D."/>
            <person name="Oertli M."/>
            <person name="Naumann U."/>
            <person name="Petersen F."/>
            <person name="Wong J."/>
        </authorList>
    </citation>
    <scope>NUCLEOTIDE SEQUENCE</scope>
    <source>
        <strain evidence="2">GSM-AAB239-AS_SAM_17_03QT</strain>
    </source>
</reference>
<feature type="region of interest" description="Disordered" evidence="1">
    <location>
        <begin position="30"/>
        <end position="49"/>
    </location>
</feature>
<protein>
    <submittedName>
        <fullName evidence="2">Uncharacterized protein</fullName>
    </submittedName>
</protein>
<feature type="region of interest" description="Disordered" evidence="1">
    <location>
        <begin position="54"/>
        <end position="73"/>
    </location>
</feature>
<evidence type="ECO:0000313" key="4">
    <source>
        <dbReference type="Proteomes" id="UP001140949"/>
    </source>
</evidence>